<dbReference type="PANTHER" id="PTHR10996">
    <property type="entry name" value="2-HYDROXYACID DEHYDROGENASE-RELATED"/>
    <property type="match status" value="1"/>
</dbReference>
<dbReference type="GO" id="GO:0016618">
    <property type="term" value="F:hydroxypyruvate reductase [NAD(P)H] activity"/>
    <property type="evidence" value="ECO:0007669"/>
    <property type="project" value="TreeGrafter"/>
</dbReference>
<name>A0A1E3PUL3_LIPST</name>
<dbReference type="PANTHER" id="PTHR10996:SF257">
    <property type="entry name" value="GLYOXYLATE REDUCTASE 1"/>
    <property type="match status" value="1"/>
</dbReference>
<dbReference type="InterPro" id="IPR050223">
    <property type="entry name" value="D-isomer_2-hydroxyacid_DH"/>
</dbReference>
<dbReference type="EMBL" id="KV454307">
    <property type="protein sequence ID" value="ODQ68964.1"/>
    <property type="molecule type" value="Genomic_DNA"/>
</dbReference>
<dbReference type="InterPro" id="IPR029752">
    <property type="entry name" value="D-isomer_DH_CS1"/>
</dbReference>
<evidence type="ECO:0000313" key="6">
    <source>
        <dbReference type="EMBL" id="ODQ68964.1"/>
    </source>
</evidence>
<dbReference type="CDD" id="cd12168">
    <property type="entry name" value="Mand_dh_like"/>
    <property type="match status" value="1"/>
</dbReference>
<accession>A0A1E3PUL3</accession>
<evidence type="ECO:0008006" key="8">
    <source>
        <dbReference type="Google" id="ProtNLM"/>
    </source>
</evidence>
<dbReference type="PROSITE" id="PS00671">
    <property type="entry name" value="D_2_HYDROXYACID_DH_3"/>
    <property type="match status" value="1"/>
</dbReference>
<evidence type="ECO:0000259" key="4">
    <source>
        <dbReference type="Pfam" id="PF00389"/>
    </source>
</evidence>
<feature type="domain" description="D-isomer specific 2-hydroxyacid dehydrogenase NAD-binding" evidence="5">
    <location>
        <begin position="121"/>
        <end position="293"/>
    </location>
</feature>
<dbReference type="InterPro" id="IPR036291">
    <property type="entry name" value="NAD(P)-bd_dom_sf"/>
</dbReference>
<dbReference type="InterPro" id="IPR029753">
    <property type="entry name" value="D-isomer_DH_CS"/>
</dbReference>
<proteinExistence type="inferred from homology"/>
<dbReference type="GO" id="GO:0030267">
    <property type="term" value="F:glyoxylate reductase (NADPH) activity"/>
    <property type="evidence" value="ECO:0007669"/>
    <property type="project" value="TreeGrafter"/>
</dbReference>
<dbReference type="Pfam" id="PF02826">
    <property type="entry name" value="2-Hacid_dh_C"/>
    <property type="match status" value="1"/>
</dbReference>
<evidence type="ECO:0000313" key="7">
    <source>
        <dbReference type="Proteomes" id="UP000094385"/>
    </source>
</evidence>
<dbReference type="GO" id="GO:0051287">
    <property type="term" value="F:NAD binding"/>
    <property type="evidence" value="ECO:0007669"/>
    <property type="project" value="InterPro"/>
</dbReference>
<evidence type="ECO:0000256" key="3">
    <source>
        <dbReference type="RuleBase" id="RU003719"/>
    </source>
</evidence>
<keyword evidence="2 3" id="KW-0560">Oxidoreductase</keyword>
<dbReference type="Pfam" id="PF00389">
    <property type="entry name" value="2-Hacid_dh"/>
    <property type="match status" value="1"/>
</dbReference>
<dbReference type="Proteomes" id="UP000094385">
    <property type="component" value="Unassembled WGS sequence"/>
</dbReference>
<dbReference type="GO" id="GO:0005829">
    <property type="term" value="C:cytosol"/>
    <property type="evidence" value="ECO:0007669"/>
    <property type="project" value="TreeGrafter"/>
</dbReference>
<feature type="domain" description="D-isomer specific 2-hydroxyacid dehydrogenase catalytic" evidence="4">
    <location>
        <begin position="18"/>
        <end position="324"/>
    </location>
</feature>
<dbReference type="InterPro" id="IPR006140">
    <property type="entry name" value="D-isomer_DH_NAD-bd"/>
</dbReference>
<evidence type="ECO:0000256" key="2">
    <source>
        <dbReference type="ARBA" id="ARBA00023002"/>
    </source>
</evidence>
<dbReference type="AlphaFoldDB" id="A0A1E3PUL3"/>
<evidence type="ECO:0000256" key="1">
    <source>
        <dbReference type="ARBA" id="ARBA00005854"/>
    </source>
</evidence>
<protein>
    <recommendedName>
        <fullName evidence="8">Glyoxylate reductase</fullName>
    </recommendedName>
</protein>
<dbReference type="PROSITE" id="PS00065">
    <property type="entry name" value="D_2_HYDROXYACID_DH_1"/>
    <property type="match status" value="1"/>
</dbReference>
<organism evidence="6 7">
    <name type="scientific">Lipomyces starkeyi NRRL Y-11557</name>
    <dbReference type="NCBI Taxonomy" id="675824"/>
    <lineage>
        <taxon>Eukaryota</taxon>
        <taxon>Fungi</taxon>
        <taxon>Dikarya</taxon>
        <taxon>Ascomycota</taxon>
        <taxon>Saccharomycotina</taxon>
        <taxon>Lipomycetes</taxon>
        <taxon>Lipomycetales</taxon>
        <taxon>Lipomycetaceae</taxon>
        <taxon>Lipomyces</taxon>
    </lineage>
</organism>
<keyword evidence="7" id="KW-1185">Reference proteome</keyword>
<dbReference type="STRING" id="675824.A0A1E3PUL3"/>
<dbReference type="FunFam" id="3.40.50.720:FF:000026">
    <property type="entry name" value="Glyoxylate/hydroxypyruvate reductase B"/>
    <property type="match status" value="1"/>
</dbReference>
<dbReference type="OrthoDB" id="9991913at2759"/>
<dbReference type="Gene3D" id="3.40.50.720">
    <property type="entry name" value="NAD(P)-binding Rossmann-like Domain"/>
    <property type="match status" value="2"/>
</dbReference>
<dbReference type="InterPro" id="IPR006139">
    <property type="entry name" value="D-isomer_2_OHA_DH_cat_dom"/>
</dbReference>
<dbReference type="SUPFAM" id="SSF51735">
    <property type="entry name" value="NAD(P)-binding Rossmann-fold domains"/>
    <property type="match status" value="1"/>
</dbReference>
<gene>
    <name evidence="6" type="ORF">LIPSTDRAFT_204586</name>
</gene>
<comment type="similarity">
    <text evidence="1 3">Belongs to the D-isomer specific 2-hydroxyacid dehydrogenase family.</text>
</comment>
<evidence type="ECO:0000259" key="5">
    <source>
        <dbReference type="Pfam" id="PF02826"/>
    </source>
</evidence>
<sequence length="332" mass="35903">MTKPRVLLLGEILHAKAEWVALSDVATLSVCDSSTKEEFIKDLAGKYSDVTAVYHCHMDDAKPGANINKELLEALPTSLKFICHHGAGYDMIDVNACTRKGVLVSNTPGAVDGATADVNMFLILGALREFNLAMTNLRKGDWNVGVPLSHDPEGKVLGILGMGGIGRALKRRAKGFGMITQYHNRKPLSEEMAAGAKYVSFDELLATSDVISMNLPLNAHTRHIINKEAIAKMKDGVIIVNTARGPVIDEQALVDALESGKVRCAGLDVFEAEPKIHPGLIANEKVILLPHVGTATYETRKKMEITVINNIRSAITGAKLLNVVPEQIHFAP</sequence>
<reference evidence="6 7" key="1">
    <citation type="journal article" date="2016" name="Proc. Natl. Acad. Sci. U.S.A.">
        <title>Comparative genomics of biotechnologically important yeasts.</title>
        <authorList>
            <person name="Riley R."/>
            <person name="Haridas S."/>
            <person name="Wolfe K.H."/>
            <person name="Lopes M.R."/>
            <person name="Hittinger C.T."/>
            <person name="Goeker M."/>
            <person name="Salamov A.A."/>
            <person name="Wisecaver J.H."/>
            <person name="Long T.M."/>
            <person name="Calvey C.H."/>
            <person name="Aerts A.L."/>
            <person name="Barry K.W."/>
            <person name="Choi C."/>
            <person name="Clum A."/>
            <person name="Coughlan A.Y."/>
            <person name="Deshpande S."/>
            <person name="Douglass A.P."/>
            <person name="Hanson S.J."/>
            <person name="Klenk H.-P."/>
            <person name="LaButti K.M."/>
            <person name="Lapidus A."/>
            <person name="Lindquist E.A."/>
            <person name="Lipzen A.M."/>
            <person name="Meier-Kolthoff J.P."/>
            <person name="Ohm R.A."/>
            <person name="Otillar R.P."/>
            <person name="Pangilinan J.L."/>
            <person name="Peng Y."/>
            <person name="Rokas A."/>
            <person name="Rosa C.A."/>
            <person name="Scheuner C."/>
            <person name="Sibirny A.A."/>
            <person name="Slot J.C."/>
            <person name="Stielow J.B."/>
            <person name="Sun H."/>
            <person name="Kurtzman C.P."/>
            <person name="Blackwell M."/>
            <person name="Grigoriev I.V."/>
            <person name="Jeffries T.W."/>
        </authorList>
    </citation>
    <scope>NUCLEOTIDE SEQUENCE [LARGE SCALE GENOMIC DNA]</scope>
    <source>
        <strain evidence="6 7">NRRL Y-11557</strain>
    </source>
</reference>
<dbReference type="SUPFAM" id="SSF52283">
    <property type="entry name" value="Formate/glycerate dehydrogenase catalytic domain-like"/>
    <property type="match status" value="1"/>
</dbReference>